<protein>
    <recommendedName>
        <fullName evidence="2">DDHD domain-containing protein</fullName>
    </recommendedName>
</protein>
<evidence type="ECO:0000313" key="3">
    <source>
        <dbReference type="EMBL" id="EMF09316.1"/>
    </source>
</evidence>
<dbReference type="PROSITE" id="PS51043">
    <property type="entry name" value="DDHD"/>
    <property type="match status" value="1"/>
</dbReference>
<organism evidence="3 4">
    <name type="scientific">Sphaerulina musiva (strain SO2202)</name>
    <name type="common">Poplar stem canker fungus</name>
    <name type="synonym">Septoria musiva</name>
    <dbReference type="NCBI Taxonomy" id="692275"/>
    <lineage>
        <taxon>Eukaryota</taxon>
        <taxon>Fungi</taxon>
        <taxon>Dikarya</taxon>
        <taxon>Ascomycota</taxon>
        <taxon>Pezizomycotina</taxon>
        <taxon>Dothideomycetes</taxon>
        <taxon>Dothideomycetidae</taxon>
        <taxon>Mycosphaerellales</taxon>
        <taxon>Mycosphaerellaceae</taxon>
        <taxon>Sphaerulina</taxon>
    </lineage>
</organism>
<dbReference type="InterPro" id="IPR058055">
    <property type="entry name" value="PA-PLA1"/>
</dbReference>
<dbReference type="AlphaFoldDB" id="N1QDC0"/>
<feature type="compositionally biased region" description="Acidic residues" evidence="1">
    <location>
        <begin position="142"/>
        <end position="157"/>
    </location>
</feature>
<sequence>MSSSSAATNRYVRQHLHLSEPPPPVNARFFYTSDLPIDDPLSPLPPPTTSTSSVSKQPPKPFSHYDNSALDKAWNDLRRRIIAYNAERGEKDTSRVRPRKGSSAAGSQRDRRGSGSQSRPAEALRAKAGAHVPSGLSHVEGPAEEGEGEGGDDDELPEAVPHSATEVVSSLESTTTGTPFARAPSRKKIDPLHTLEERPTRPVAQQHETYNWDDRDHLAERSPAPSSRPAAPRAPSTKVAVGVSRLHHVEMPELHMTPIYWTPVHDTAKVVRGTWFYQDTMLPVETPVANMLEAGYVDLQCWTETWKDELNSAVEVGAAGEMKIVHKLWPEQKLKARENRAASMRSNQDQSVLETAASMLYSTGPESVEQHRAKAVSAACDVIDASTGGAVDNKAYGTSTYGRAGAIRQYATCGVLYANEREAKILKPTLLPSAYYGRRPLANYIRKGHAIGIPVVRGFDQAIWDKLHPPRKGAKVTKAAHGVATSGSSANVRAKLDPDLALSERPKVTDLVFVIHGIGQKLSQRMESFHFTHAINAFRREIQVECGNKEVKTHFRKDMGGIMVLPINWRHSLSFEEGGYRPDEDSGDAKASTAENEFTLQDITPDTLPSVRGIVSDVMLDIPYYMSQHQPKMIAAVIKEANHVYKLWCQNNPGFSEHGKVHIIAHSLGSVMAIDILSKQPTVVPPHLSDPTQIDIETDDIDHFLFNTSSLFLAGSPAGFFVLLRRSHLRPRIDSPSAQAQADPESNTPTICGQRGQYGCIAVDNIYNIINGYDPVAYQMNAAVDRDYATSLRKAHIPNNTPSYWFPAGTSNTTRWFGGGYGYPTTATGDVGSRDIPVLPRLPSNVELEVHNFTREEIAEKRMTLLNDNGQIDYFVKYGGGTFEIQYLTMLGAHSAYWGLRDFIRMVVIEVGRARGKDGTLPGLRAVKKKVHGVK</sequence>
<evidence type="ECO:0000259" key="2">
    <source>
        <dbReference type="PROSITE" id="PS51043"/>
    </source>
</evidence>
<dbReference type="GO" id="GO:0004620">
    <property type="term" value="F:phospholipase activity"/>
    <property type="evidence" value="ECO:0007669"/>
    <property type="project" value="TreeGrafter"/>
</dbReference>
<proteinExistence type="predicted"/>
<feature type="region of interest" description="Disordered" evidence="1">
    <location>
        <begin position="88"/>
        <end position="239"/>
    </location>
</feature>
<dbReference type="EMBL" id="KB456269">
    <property type="protein sequence ID" value="EMF09316.1"/>
    <property type="molecule type" value="Genomic_DNA"/>
</dbReference>
<dbReference type="OrthoDB" id="69269at2759"/>
<keyword evidence="4" id="KW-1185">Reference proteome</keyword>
<evidence type="ECO:0000256" key="1">
    <source>
        <dbReference type="SAM" id="MobiDB-lite"/>
    </source>
</evidence>
<dbReference type="InterPro" id="IPR004177">
    <property type="entry name" value="DDHD_dom"/>
</dbReference>
<dbReference type="GeneID" id="27903920"/>
<dbReference type="Proteomes" id="UP000016931">
    <property type="component" value="Unassembled WGS sequence"/>
</dbReference>
<gene>
    <name evidence="3" type="ORF">SEPMUDRAFT_151388</name>
</gene>
<evidence type="ECO:0000313" key="4">
    <source>
        <dbReference type="Proteomes" id="UP000016931"/>
    </source>
</evidence>
<reference evidence="3 4" key="1">
    <citation type="journal article" date="2012" name="PLoS Pathog.">
        <title>Diverse lifestyles and strategies of plant pathogenesis encoded in the genomes of eighteen Dothideomycetes fungi.</title>
        <authorList>
            <person name="Ohm R.A."/>
            <person name="Feau N."/>
            <person name="Henrissat B."/>
            <person name="Schoch C.L."/>
            <person name="Horwitz B.A."/>
            <person name="Barry K.W."/>
            <person name="Condon B.J."/>
            <person name="Copeland A.C."/>
            <person name="Dhillon B."/>
            <person name="Glaser F."/>
            <person name="Hesse C.N."/>
            <person name="Kosti I."/>
            <person name="LaButti K."/>
            <person name="Lindquist E.A."/>
            <person name="Lucas S."/>
            <person name="Salamov A.A."/>
            <person name="Bradshaw R.E."/>
            <person name="Ciuffetti L."/>
            <person name="Hamelin R.C."/>
            <person name="Kema G.H.J."/>
            <person name="Lawrence C."/>
            <person name="Scott J.A."/>
            <person name="Spatafora J.W."/>
            <person name="Turgeon B.G."/>
            <person name="de Wit P.J.G.M."/>
            <person name="Zhong S."/>
            <person name="Goodwin S.B."/>
            <person name="Grigoriev I.V."/>
        </authorList>
    </citation>
    <scope>NUCLEOTIDE SEQUENCE [LARGE SCALE GENOMIC DNA]</scope>
    <source>
        <strain evidence="3 4">SO2202</strain>
    </source>
</reference>
<dbReference type="PANTHER" id="PTHR23509">
    <property type="entry name" value="PA-PL1 PHOSPHOLIPASE FAMILY"/>
    <property type="match status" value="1"/>
</dbReference>
<accession>N1QDC0</accession>
<dbReference type="RefSeq" id="XP_016757437.1">
    <property type="nucleotide sequence ID" value="XM_016906783.1"/>
</dbReference>
<feature type="compositionally biased region" description="Low complexity" evidence="1">
    <location>
        <begin position="163"/>
        <end position="176"/>
    </location>
</feature>
<feature type="compositionally biased region" description="Low complexity" evidence="1">
    <location>
        <begin position="221"/>
        <end position="236"/>
    </location>
</feature>
<feature type="region of interest" description="Disordered" evidence="1">
    <location>
        <begin position="1"/>
        <end position="67"/>
    </location>
</feature>
<dbReference type="PANTHER" id="PTHR23509:SF6">
    <property type="entry name" value="PHOSPHOLIPASE C1020.13C-RELATED"/>
    <property type="match status" value="1"/>
</dbReference>
<dbReference type="GO" id="GO:0046872">
    <property type="term" value="F:metal ion binding"/>
    <property type="evidence" value="ECO:0007669"/>
    <property type="project" value="InterPro"/>
</dbReference>
<dbReference type="eggNOG" id="KOG2308">
    <property type="taxonomic scope" value="Eukaryota"/>
</dbReference>
<dbReference type="SUPFAM" id="SSF53474">
    <property type="entry name" value="alpha/beta-Hydrolases"/>
    <property type="match status" value="1"/>
</dbReference>
<dbReference type="STRING" id="692275.N1QDC0"/>
<feature type="compositionally biased region" description="Basic and acidic residues" evidence="1">
    <location>
        <begin position="210"/>
        <end position="220"/>
    </location>
</feature>
<dbReference type="SMART" id="SM01127">
    <property type="entry name" value="DDHD"/>
    <property type="match status" value="1"/>
</dbReference>
<dbReference type="OMA" id="HSSYWIL"/>
<feature type="compositionally biased region" description="Basic and acidic residues" evidence="1">
    <location>
        <begin position="187"/>
        <end position="200"/>
    </location>
</feature>
<dbReference type="HOGENOM" id="CLU_002680_0_1_1"/>
<name>N1QDC0_SPHMS</name>
<feature type="domain" description="DDHD" evidence="2">
    <location>
        <begin position="704"/>
        <end position="913"/>
    </location>
</feature>
<dbReference type="GO" id="GO:0005737">
    <property type="term" value="C:cytoplasm"/>
    <property type="evidence" value="ECO:0007669"/>
    <property type="project" value="TreeGrafter"/>
</dbReference>
<dbReference type="InterPro" id="IPR029058">
    <property type="entry name" value="AB_hydrolase_fold"/>
</dbReference>
<dbReference type="Pfam" id="PF02862">
    <property type="entry name" value="DDHD"/>
    <property type="match status" value="2"/>
</dbReference>